<reference evidence="2 3" key="1">
    <citation type="submission" date="2020-10" db="EMBL/GenBank/DDBJ databases">
        <title>Mouse Oral microbiota.</title>
        <authorList>
            <person name="Joseph S."/>
            <person name="Aduse-Opoku J."/>
        </authorList>
    </citation>
    <scope>NUCLEOTIDE SEQUENCE [LARGE SCALE GENOMIC DNA]</scope>
    <source>
        <strain evidence="2 3">19428wE5_W307</strain>
    </source>
</reference>
<comment type="caution">
    <text evidence="2">The sequence shown here is derived from an EMBL/GenBank/DDBJ whole genome shotgun (WGS) entry which is preliminary data.</text>
</comment>
<keyword evidence="3" id="KW-1185">Reference proteome</keyword>
<organism evidence="2 3">
    <name type="scientific">Jeotgalicoccus nanhaiensis</name>
    <dbReference type="NCBI Taxonomy" id="568603"/>
    <lineage>
        <taxon>Bacteria</taxon>
        <taxon>Bacillati</taxon>
        <taxon>Bacillota</taxon>
        <taxon>Bacilli</taxon>
        <taxon>Bacillales</taxon>
        <taxon>Staphylococcaceae</taxon>
        <taxon>Jeotgalicoccus</taxon>
    </lineage>
</organism>
<accession>A0ABR9XVI8</accession>
<dbReference type="InterPro" id="IPR011528">
    <property type="entry name" value="NERD"/>
</dbReference>
<evidence type="ECO:0000259" key="1">
    <source>
        <dbReference type="PROSITE" id="PS50965"/>
    </source>
</evidence>
<sequence>MFLNSREKPIELLYYIALSKRKELTNNEKYQLSNLEKGFEGESLYDEIFDFIGHDNLYIIRDLYLHINNSVTQYDSIIVMDNRIVVNEVKNLTGDYRYDNNSWYKNNRQMESDPFIQLNRAKNKIVSLGNKSSLDFYTDSKVIFPNDDFNFTSDNEKMHNQAVMRTQLKNYFRSFRNETIGDNAKNIVQLIKNSITSKPDTADFINISELKHGLYCGHCSSFNLLKGKFQFKCSDCGSIESYETHLVRAMFDYKYLFPSHPMTRLSLLQLIDYKINKNTVFCALKKHCYSVKKGNSTYYTLKYSNFNQQLSVIRSTQRYKDKIIHS</sequence>
<dbReference type="EMBL" id="JADGLW010000001">
    <property type="protein sequence ID" value="MBF0752892.1"/>
    <property type="molecule type" value="Genomic_DNA"/>
</dbReference>
<dbReference type="Proteomes" id="UP000647980">
    <property type="component" value="Unassembled WGS sequence"/>
</dbReference>
<evidence type="ECO:0000313" key="2">
    <source>
        <dbReference type="EMBL" id="MBF0752892.1"/>
    </source>
</evidence>
<dbReference type="Pfam" id="PF08378">
    <property type="entry name" value="NERD"/>
    <property type="match status" value="1"/>
</dbReference>
<gene>
    <name evidence="2" type="ORF">IR135_01300</name>
</gene>
<protein>
    <submittedName>
        <fullName evidence="2">NERD domain-containing protein</fullName>
    </submittedName>
</protein>
<dbReference type="PROSITE" id="PS50965">
    <property type="entry name" value="NERD"/>
    <property type="match status" value="1"/>
</dbReference>
<proteinExistence type="predicted"/>
<dbReference type="RefSeq" id="WP_135095988.1">
    <property type="nucleotide sequence ID" value="NZ_JADGLW010000001.1"/>
</dbReference>
<feature type="domain" description="NERD" evidence="1">
    <location>
        <begin position="37"/>
        <end position="151"/>
    </location>
</feature>
<evidence type="ECO:0000313" key="3">
    <source>
        <dbReference type="Proteomes" id="UP000647980"/>
    </source>
</evidence>
<name>A0ABR9XVI8_9STAP</name>